<evidence type="ECO:0000256" key="1">
    <source>
        <dbReference type="SAM" id="MobiDB-lite"/>
    </source>
</evidence>
<dbReference type="InterPro" id="IPR036623">
    <property type="entry name" value="Hemimethylated_DNA-bd_sf"/>
</dbReference>
<dbReference type="SMART" id="SM00992">
    <property type="entry name" value="YccV-like"/>
    <property type="match status" value="1"/>
</dbReference>
<dbReference type="Pfam" id="PF13369">
    <property type="entry name" value="Transglut_core2"/>
    <property type="match status" value="1"/>
</dbReference>
<evidence type="ECO:0000259" key="2">
    <source>
        <dbReference type="PROSITE" id="PS50181"/>
    </source>
</evidence>
<gene>
    <name evidence="3" type="ORF">Micbo1qcDRAFT_222406</name>
</gene>
<feature type="compositionally biased region" description="Polar residues" evidence="1">
    <location>
        <begin position="465"/>
        <end position="478"/>
    </location>
</feature>
<dbReference type="Pfam" id="PF12937">
    <property type="entry name" value="F-box-like"/>
    <property type="match status" value="1"/>
</dbReference>
<feature type="compositionally biased region" description="Gly residues" evidence="1">
    <location>
        <begin position="753"/>
        <end position="769"/>
    </location>
</feature>
<reference evidence="4" key="1">
    <citation type="submission" date="2016-02" db="EMBL/GenBank/DDBJ databases">
        <title>Draft genome sequence of Microdochium bolleyi, a fungal endophyte of beachgrass.</title>
        <authorList>
            <consortium name="DOE Joint Genome Institute"/>
            <person name="David A.S."/>
            <person name="May G."/>
            <person name="Haridas S."/>
            <person name="Lim J."/>
            <person name="Wang M."/>
            <person name="Labutti K."/>
            <person name="Lipzen A."/>
            <person name="Barry K."/>
            <person name="Grigoriev I.V."/>
        </authorList>
    </citation>
    <scope>NUCLEOTIDE SEQUENCE [LARGE SCALE GENOMIC DNA]</scope>
    <source>
        <strain evidence="4">J235TASD1</strain>
    </source>
</reference>
<dbReference type="InterPro" id="IPR001810">
    <property type="entry name" value="F-box_dom"/>
</dbReference>
<dbReference type="Gene3D" id="1.20.1280.50">
    <property type="match status" value="1"/>
</dbReference>
<dbReference type="Pfam" id="PF08755">
    <property type="entry name" value="YccV-like"/>
    <property type="match status" value="1"/>
</dbReference>
<sequence>MAQVVTDPAAAATPSAAATPALRLPAGSAALSSLPSSTEVSMMGPSSTARLEALPREILQQILSELPWRSVISCTHVSRALYEACDSSLLWRGLCLDEYASWHEDHLLEERLGIREPVIITSGGGGGLSDVFGTGTGQQEDGGGSLGEVGGRERRASTALDTDWKQLFAERKLQDKMFARAFDRVLSRQDGRIDAVAQITARGEDARDLMERYRRVGNVDGDYIKHNNNNDGRNNGNEEEEEEGREKEDDDNDDDDDSLARSYWANEILGSINRAQALQEITNVLTATSRLRRPGRAQQQDYPLIKALWAIDYFVAESPPETLPQMLTHLDNIAAAFRAEYPTCFAGSGSGNNGIGGGGGGGTSRRQRALCLAEFVRAHDLVGVRSPETYHDLQNSLVSVALCERDHPALPLISHAIYCALAERVGLVAGLTNTPRHVYVTVKAPDGASLDDEMIDDDENDTRHGSTPNTTSPAQETAASAADVKDDFDPSRTMFLDPFHHEGEVPLAQLRSLYAGVGMARGGGGGVGGLLGFASLLQNDNHHPVAADGGPLPAQVAAALRPASTRDMMFRMARNLQETLRGGAHSLAYTTALEDPTDEFVGHLTSSSVSPLSLRSPEQNPSYYSPAPRGGGGGGIKPTILNPYRAGYCAWWLQTLLDDIGGPQHRALYNFVEGFMHHFKETDCPLVTGYMLAAFSRGAVASPGAGGGEDVFGAADAGRDEAAFVETVLAHVRREDGRVKTAKRRDVVVGRGSTAGGGDGGGSGSGSGGVHAASPIATAAAGLASSDTAREDAAAPREQEPPRDWQVRYRVGDLFRHRRYGYRAVITGWDATCQASEQWMQQMGVDALPGGGRSQSFYHVLVEDHSTRYVAQENIDVIVPRRRRRRRHRDSGGGGEREEGEEERTGDDNVEEEAESPDHGPPVDILRIAGRYFKRWDASVGRFVSNVRDEYPDD</sequence>
<organism evidence="3 4">
    <name type="scientific">Microdochium bolleyi</name>
    <dbReference type="NCBI Taxonomy" id="196109"/>
    <lineage>
        <taxon>Eukaryota</taxon>
        <taxon>Fungi</taxon>
        <taxon>Dikarya</taxon>
        <taxon>Ascomycota</taxon>
        <taxon>Pezizomycotina</taxon>
        <taxon>Sordariomycetes</taxon>
        <taxon>Xylariomycetidae</taxon>
        <taxon>Xylariales</taxon>
        <taxon>Microdochiaceae</taxon>
        <taxon>Microdochium</taxon>
    </lineage>
</organism>
<dbReference type="STRING" id="196109.A0A136J6A2"/>
<protein>
    <recommendedName>
        <fullName evidence="2">F-box domain-containing protein</fullName>
    </recommendedName>
</protein>
<dbReference type="AlphaFoldDB" id="A0A136J6A2"/>
<evidence type="ECO:0000313" key="3">
    <source>
        <dbReference type="EMBL" id="KXJ92653.1"/>
    </source>
</evidence>
<feature type="compositionally biased region" description="Acidic residues" evidence="1">
    <location>
        <begin position="898"/>
        <end position="915"/>
    </location>
</feature>
<dbReference type="PROSITE" id="PS50181">
    <property type="entry name" value="FBOX"/>
    <property type="match status" value="1"/>
</dbReference>
<feature type="region of interest" description="Disordered" evidence="1">
    <location>
        <begin position="449"/>
        <end position="483"/>
    </location>
</feature>
<feature type="region of interest" description="Disordered" evidence="1">
    <location>
        <begin position="220"/>
        <end position="258"/>
    </location>
</feature>
<feature type="domain" description="F-box" evidence="2">
    <location>
        <begin position="48"/>
        <end position="94"/>
    </location>
</feature>
<dbReference type="InterPro" id="IPR032698">
    <property type="entry name" value="SirB1_N"/>
</dbReference>
<keyword evidence="4" id="KW-1185">Reference proteome</keyword>
<evidence type="ECO:0000313" key="4">
    <source>
        <dbReference type="Proteomes" id="UP000070501"/>
    </source>
</evidence>
<feature type="compositionally biased region" description="Basic and acidic residues" evidence="1">
    <location>
        <begin position="788"/>
        <end position="803"/>
    </location>
</feature>
<dbReference type="NCBIfam" id="TIGR02097">
    <property type="entry name" value="yccV"/>
    <property type="match status" value="1"/>
</dbReference>
<dbReference type="SUPFAM" id="SSF141255">
    <property type="entry name" value="YccV-like"/>
    <property type="match status" value="1"/>
</dbReference>
<dbReference type="SUPFAM" id="SSF81383">
    <property type="entry name" value="F-box domain"/>
    <property type="match status" value="1"/>
</dbReference>
<dbReference type="SMART" id="SM00256">
    <property type="entry name" value="FBOX"/>
    <property type="match status" value="1"/>
</dbReference>
<dbReference type="EMBL" id="KQ964248">
    <property type="protein sequence ID" value="KXJ92653.1"/>
    <property type="molecule type" value="Genomic_DNA"/>
</dbReference>
<feature type="compositionally biased region" description="Acidic residues" evidence="1">
    <location>
        <begin position="449"/>
        <end position="460"/>
    </location>
</feature>
<proteinExistence type="predicted"/>
<accession>A0A136J6A2</accession>
<feature type="region of interest" description="Disordered" evidence="1">
    <location>
        <begin position="883"/>
        <end position="924"/>
    </location>
</feature>
<dbReference type="Gene3D" id="2.30.30.390">
    <property type="entry name" value="Hemimethylated DNA-binding domain"/>
    <property type="match status" value="1"/>
</dbReference>
<dbReference type="InParanoid" id="A0A136J6A2"/>
<feature type="region of interest" description="Disordered" evidence="1">
    <location>
        <begin position="610"/>
        <end position="630"/>
    </location>
</feature>
<dbReference type="OrthoDB" id="28868at2759"/>
<name>A0A136J6A2_9PEZI</name>
<dbReference type="GO" id="GO:0003677">
    <property type="term" value="F:DNA binding"/>
    <property type="evidence" value="ECO:0007669"/>
    <property type="project" value="InterPro"/>
</dbReference>
<dbReference type="PANTHER" id="PTHR31350:SF27">
    <property type="entry name" value="HEMIMETHYLATED DNA-BINDING DOMAIN-CONTAINING PROTEIN"/>
    <property type="match status" value="1"/>
</dbReference>
<dbReference type="InterPro" id="IPR011722">
    <property type="entry name" value="Hemimethylated_DNA-bd_dom"/>
</dbReference>
<dbReference type="PANTHER" id="PTHR31350">
    <property type="entry name" value="SI:DKEY-261L7.2"/>
    <property type="match status" value="1"/>
</dbReference>
<dbReference type="InterPro" id="IPR036047">
    <property type="entry name" value="F-box-like_dom_sf"/>
</dbReference>
<feature type="compositionally biased region" description="Acidic residues" evidence="1">
    <location>
        <begin position="237"/>
        <end position="257"/>
    </location>
</feature>
<feature type="region of interest" description="Disordered" evidence="1">
    <location>
        <begin position="747"/>
        <end position="803"/>
    </location>
</feature>
<dbReference type="Proteomes" id="UP000070501">
    <property type="component" value="Unassembled WGS sequence"/>
</dbReference>